<evidence type="ECO:0000256" key="3">
    <source>
        <dbReference type="SAM" id="Phobius"/>
    </source>
</evidence>
<dbReference type="Gene3D" id="2.180.10.10">
    <property type="entry name" value="RHS repeat-associated core"/>
    <property type="match status" value="1"/>
</dbReference>
<evidence type="ECO:0000313" key="8">
    <source>
        <dbReference type="Proteomes" id="UP000237284"/>
    </source>
</evidence>
<evidence type="ECO:0000256" key="2">
    <source>
        <dbReference type="SAM" id="MobiDB-lite"/>
    </source>
</evidence>
<keyword evidence="3" id="KW-1133">Transmembrane helix</keyword>
<evidence type="ECO:0000259" key="5">
    <source>
        <dbReference type="Pfam" id="PF25023"/>
    </source>
</evidence>
<dbReference type="InterPro" id="IPR056823">
    <property type="entry name" value="TEN-like_YD-shell"/>
</dbReference>
<feature type="region of interest" description="Disordered" evidence="2">
    <location>
        <begin position="1"/>
        <end position="20"/>
    </location>
</feature>
<dbReference type="Pfam" id="PF20041">
    <property type="entry name" value="DUF6443"/>
    <property type="match status" value="1"/>
</dbReference>
<feature type="compositionally biased region" description="Polar residues" evidence="2">
    <location>
        <begin position="345"/>
        <end position="354"/>
    </location>
</feature>
<dbReference type="PANTHER" id="PTHR32305">
    <property type="match status" value="1"/>
</dbReference>
<name>A0A855MNM9_9GAMM</name>
<feature type="transmembrane region" description="Helical" evidence="3">
    <location>
        <begin position="2456"/>
        <end position="2480"/>
    </location>
</feature>
<dbReference type="InterPro" id="IPR045619">
    <property type="entry name" value="DUF6443"/>
</dbReference>
<dbReference type="PANTHER" id="PTHR32305:SF15">
    <property type="entry name" value="PROTEIN RHSA-RELATED"/>
    <property type="match status" value="1"/>
</dbReference>
<protein>
    <submittedName>
        <fullName evidence="7">RHS repeat-associated core domain-containing protein</fullName>
    </submittedName>
    <submittedName>
        <fullName evidence="6">Type IV secretion protein Rhs</fullName>
    </submittedName>
</protein>
<gene>
    <name evidence="6" type="ORF">F131LOC_00985</name>
    <name evidence="7" type="ORF">F131LOC_017460</name>
</gene>
<keyword evidence="1" id="KW-0677">Repeat</keyword>
<dbReference type="InterPro" id="IPR050708">
    <property type="entry name" value="T6SS_VgrG/RHS"/>
</dbReference>
<evidence type="ECO:0000313" key="7">
    <source>
        <dbReference type="EMBL" id="QPK15105.1"/>
    </source>
</evidence>
<sequence length="2743" mass="301027">MSDKTNSQIPQIRPTQFGNSENNLFTDSVNLFRGDVNLSLDLVALKGRNQLDVKVTASYGSNVKNEIDQSNVSAPTGILGLGWKLPFDRIEVDERGNASQGDNVYQIYINNSATELVRTTSEWKRATLSNSSINALNQGKVDVTIQSQFIDAGLAIDSNASAKTIEQNRQWKITDIKNQRIFIVENKDSQLSVYSGGAAFECFQYDFSKIIYYSEFERWEIVKDDGTSYFYGGMTPNQNAIQWKVRWGNWSGQSALTHSQDNTLLQSRYPSAWNLAQVENLWGDTISFRYDVVEQRVGEKGLYFTKACYLTTITDMFNRTVNLNYKEKQYDINNSAAPREYLSPHDNTPYTQVPKNDPGPYQDRYETRYLDNIVVNNAQGTLLYSVQLSYDSTSNFSHYEKNNALYGDTVKRTLTSIQRRYANHCALPALQLSYWPPNAVNAGALSSAITPDGAEITYRYKQQTLPLCDRQRQISNPWPRAAKPRIWFGADYVVSVWLNESTDQIHVTLYTWLGRWQQWIPKQQIIKAAFDINSVNVITGTDFACLTYSSPQNGKSWVHVYHKDNRKWGEWLEAAPIGAETAHLQLAAGDNFLITCDGSHRILMRYTWDAFSKVWITENRSGDLPVGKPNNKPFITAANKHYAVLDYDSQSSDGRRNPLTLYYQDSDNHWQTGASTTLAFTIGGYRPESSFGFTSSASFIALTYITQEASLSVDYIVKAVEWDENFNAITSHDFPCKLPKSNPSKVITIPFLARFVNNSMIASGPYLLRYNGKAWLFNKSLYFRDTCTDQDINWYAYGGDYAIAVSNRESAVQAKLLAYDPTTQITRWDTTPTDLYSKDGPTSSRKIHFFPTAGADIATMGNRIYHRGSWCNWQDAVGQYQEVPYEIDSTTMINQGPRFISYLNLAGSAAKNTSVWPFKNQILANEDVIAQRYFTQIDANGSLKANVNGQYPAGLSTFVTYQPLDKNFDSAETLTLNRYLDNTLQGSLVDYCVDSVSINDGYTTSTTKYVFDLNSATCDPTGTVFKYYKSTCYPGTETTSTPRFGYTENHYFNGLTAQNTAASQKVRAADSDASGLLDGQLIEQKTFDSRGNVLIHEQKRIEVFTTQVQDGVPHELFGGYLRCISNTTINDGLLATTNYVYDSQFGKVIEEAFDNVTRDGTIETVGKHYDYAYQSYPWFLFKNVIDVPFTQFDSVVTPAPGTEKELIGGSLQQYTAYARRDPTSGAPAPTVWAANDAYVLQQAIDDIAASNPRFTDADPGTQWQIVNRVLHRNFYGAITCQKNATEQIDSTLWDSSAILPVAEFTSAGEDECDFVGFEPYETYLTTWQLARGKGKLPDYIISGDAHTGSRSFKLAGGSTLARTTPLQQSQTTIVSGWIKAEKGFHANTGDVYLETRSGSGSVKKTIITPSSEGVWLYWQVVVEASSVTRQPLTVALVNDKSTASLLINNISITPLVSTMKATFYDLTYWDETATLGNNADIMRYGYDPLRQKFTEIGPQENSKKGAVSYATRSWNTAQPFIYPQNDPSSSCDILPAEGGLYETFMNGEQTWDRWQRDSASAWHLDNGQLSHRNATLNSITWLPTQQQGSYAVGCTLTSSAPQAVSFAIAIGKSVNAKWNAVTGWSLELGGQTYKNSAVNGSVPTTVLLIPISGGVLLLADGRQVFAVQSQIAISGECVLSAQGELNIANPVTYRSPQLSVIYKNGNRRDMQYQVLNDTRCLVKEKCYDALGNCVAETKIAAFDNTLFGYRKDFVSRLDSITGVMSGEVSNFYSEDEGYPYSGTRYEASSLSRPVKKGLPGKAFATTESNSHVTQYSYAVTDQKSVANIPYRAGELLVTALTDANGSQVLAIQDRRGQVLGKQTTAGGAQLDAVQQVFDTAGNISKILHPNDFSASGNHEVYTTHNQYNFLGQLTARTTQDSGETRYIYDSAGRLRFSSTPLTLAAGTVLYKKYDVLGRISEEGEIQQTWGDGSHLQIIADTDPDYPQYDRWETKNYYDGTGDDPTQRGRLWKTEKRNPDDCLIENSYGYDVYGNTVVSTLNVPGESAQTTSYRYNNLGNIAEIHYPAGSAVPQVVYTYNDIGQNVAIGTEQTPDKFARYRYHADGSLAQEQLNTTGSRPLTRAVSYNSPGWITAIDNQYADGSPLLKHRFSYTSEGYNGAGYYNGNIASATLDNAIAPDRSFIYRYQYDQRSQLMVAQHSVHPEYSLGIGDPLAFDPNGNILSLKRGNALYTYDYQKDTNKVMAVKQGSTVTQCYQYDTVGNVSASSHRHISQIAYNTLNNLPLHVALEDGNALTLAYNGINQRVLKKHSDGSQTLYVHGLSHSPLVESGNSRTQYIYGIGGLLLIVQDGESLYVLKDQQGSVRAVIAEDGTVKTMLDYMPFGQRLPNSVGTPEIVRYRFTGQEFDDELALYNYRARFYDPELGRFYSCDPRFQYASPFVYANNNPVNQTDPSGEIAPILAILIAGAVIGALIGGGTALYTGLKADLSGGALVGYVALGIGIGAAAGALSAAGGVGAFAAGSAAAAATTTTAGGIAAGIAAGAAVGGAVGGVVGAAQGVSQHFVNDAFGVANNGSWQDAMIGGLITGAIGGAIAGGVSGAGGAIAVQQAARFAELSGQAVSFSPSSLTQVSEAYSSFGSMGIIPLPSFVSRIPNVNAPIIGRLQTFVLSKFSLPTLSALPKAAAQKAVSPLLPTSGGSGHSSSQQSQLGTFYGQQAYNPSMSGSVGMQPALIMNPSSWNNDQA</sequence>
<dbReference type="EMBL" id="PDVW01000004">
    <property type="protein sequence ID" value="POY50918.1"/>
    <property type="molecule type" value="Genomic_DNA"/>
</dbReference>
<dbReference type="EMBL" id="CP065030">
    <property type="protein sequence ID" value="QPK15105.1"/>
    <property type="molecule type" value="Genomic_DNA"/>
</dbReference>
<feature type="region of interest" description="Disordered" evidence="2">
    <location>
        <begin position="337"/>
        <end position="359"/>
    </location>
</feature>
<feature type="transmembrane region" description="Helical" evidence="3">
    <location>
        <begin position="2492"/>
        <end position="2520"/>
    </location>
</feature>
<feature type="domain" description="DUF6443" evidence="4">
    <location>
        <begin position="1699"/>
        <end position="1815"/>
    </location>
</feature>
<evidence type="ECO:0000256" key="1">
    <source>
        <dbReference type="ARBA" id="ARBA00022737"/>
    </source>
</evidence>
<dbReference type="Pfam" id="PF25023">
    <property type="entry name" value="TEN_YD-shell"/>
    <property type="match status" value="1"/>
</dbReference>
<reference evidence="6" key="1">
    <citation type="submission" date="2017-12" db="EMBL/GenBank/DDBJ databases">
        <title>First report on the novel genomospecies/subspecies of Pectobacterium carotovorum in Russia.</title>
        <authorList>
            <person name="Shirshikov F.V."/>
            <person name="Miroshnikov K."/>
            <person name="Toshakov S.V."/>
            <person name="Kabanova A.P."/>
            <person name="Barannik A.P."/>
            <person name="Shneider M."/>
            <person name="Ignatov A.N."/>
            <person name="Miroshnikov K.A."/>
        </authorList>
    </citation>
    <scope>NUCLEOTIDE SEQUENCE [LARGE SCALE GENOMIC DNA]</scope>
    <source>
        <strain evidence="6">F131</strain>
    </source>
</reference>
<organism evidence="6">
    <name type="scientific">Pectobacterium versatile</name>
    <dbReference type="NCBI Taxonomy" id="2488639"/>
    <lineage>
        <taxon>Bacteria</taxon>
        <taxon>Pseudomonadati</taxon>
        <taxon>Pseudomonadota</taxon>
        <taxon>Gammaproteobacteria</taxon>
        <taxon>Enterobacterales</taxon>
        <taxon>Pectobacteriaceae</taxon>
        <taxon>Pectobacterium</taxon>
    </lineage>
</organism>
<reference evidence="7 8" key="2">
    <citation type="submission" date="2020-11" db="EMBL/GenBank/DDBJ databases">
        <title>Complete genome sequence of Pectobacterium versatile F131.</title>
        <authorList>
            <person name="Shirshikov F.V."/>
            <person name="Miroshnikov K."/>
            <person name="Toshakov S.V."/>
            <person name="Kabanova A.P."/>
            <person name="Barannik A.P."/>
            <person name="Shneider M."/>
            <person name="Ignatov A.N."/>
            <person name="Miroshnikov K.A."/>
            <person name="Mikhailova Y.V."/>
            <person name="Shelenkov A."/>
            <person name="Yanushevich Y.G."/>
            <person name="Evseev P.V."/>
        </authorList>
    </citation>
    <scope>NUCLEOTIDE SEQUENCE [LARGE SCALE GENOMIC DNA]</scope>
    <source>
        <strain evidence="7 8">F131</strain>
    </source>
</reference>
<dbReference type="RefSeq" id="WP_165791238.1">
    <property type="nucleotide sequence ID" value="NZ_CP065030.1"/>
</dbReference>
<dbReference type="Gene3D" id="2.60.120.260">
    <property type="entry name" value="Galactose-binding domain-like"/>
    <property type="match status" value="1"/>
</dbReference>
<keyword evidence="3" id="KW-0812">Transmembrane</keyword>
<dbReference type="InterPro" id="IPR022385">
    <property type="entry name" value="Rhs_assc_core"/>
</dbReference>
<dbReference type="Proteomes" id="UP000237284">
    <property type="component" value="Chromosome"/>
</dbReference>
<accession>A0A855MNM9</accession>
<dbReference type="NCBIfam" id="TIGR03696">
    <property type="entry name" value="Rhs_assc_core"/>
    <property type="match status" value="1"/>
</dbReference>
<evidence type="ECO:0000259" key="4">
    <source>
        <dbReference type="Pfam" id="PF20041"/>
    </source>
</evidence>
<proteinExistence type="predicted"/>
<feature type="domain" description="Teneurin-like YD-shell" evidence="5">
    <location>
        <begin position="2174"/>
        <end position="2433"/>
    </location>
</feature>
<evidence type="ECO:0000313" key="6">
    <source>
        <dbReference type="EMBL" id="POY50918.1"/>
    </source>
</evidence>
<keyword evidence="3" id="KW-0472">Membrane</keyword>